<proteinExistence type="inferred from homology"/>
<accession>A0AA39F6S4</accession>
<keyword evidence="2 10" id="KW-0489">Methyltransferase</keyword>
<evidence type="ECO:0000256" key="11">
    <source>
        <dbReference type="SAM" id="MobiDB-lite"/>
    </source>
</evidence>
<dbReference type="PANTHER" id="PTHR10631">
    <property type="entry name" value="N 2 ,N 2 -DIMETHYLGUANOSINE TRNA METHYLTRANSFERASE"/>
    <property type="match status" value="1"/>
</dbReference>
<dbReference type="InterPro" id="IPR042296">
    <property type="entry name" value="tRNA_met_Trm1_C"/>
</dbReference>
<feature type="compositionally biased region" description="Basic residues" evidence="11">
    <location>
        <begin position="499"/>
        <end position="512"/>
    </location>
</feature>
<dbReference type="AlphaFoldDB" id="A0AA39F6S4"/>
<evidence type="ECO:0000256" key="7">
    <source>
        <dbReference type="ARBA" id="ARBA00039099"/>
    </source>
</evidence>
<dbReference type="SUPFAM" id="SSF53335">
    <property type="entry name" value="S-adenosyl-L-methionine-dependent methyltransferases"/>
    <property type="match status" value="1"/>
</dbReference>
<evidence type="ECO:0000256" key="9">
    <source>
        <dbReference type="ARBA" id="ARBA00074266"/>
    </source>
</evidence>
<dbReference type="GO" id="GO:0002940">
    <property type="term" value="P:tRNA N2-guanine methylation"/>
    <property type="evidence" value="ECO:0007669"/>
    <property type="project" value="TreeGrafter"/>
</dbReference>
<comment type="catalytic activity">
    <reaction evidence="8 10">
        <text>guanosine(26) in tRNA + 2 S-adenosyl-L-methionine = N(2)-dimethylguanosine(26) in tRNA + 2 S-adenosyl-L-homocysteine + 2 H(+)</text>
        <dbReference type="Rhea" id="RHEA:43140"/>
        <dbReference type="Rhea" id="RHEA-COMP:10359"/>
        <dbReference type="Rhea" id="RHEA-COMP:10360"/>
        <dbReference type="ChEBI" id="CHEBI:15378"/>
        <dbReference type="ChEBI" id="CHEBI:57856"/>
        <dbReference type="ChEBI" id="CHEBI:59789"/>
        <dbReference type="ChEBI" id="CHEBI:74269"/>
        <dbReference type="ChEBI" id="CHEBI:74513"/>
        <dbReference type="EC" id="2.1.1.216"/>
    </reaction>
</comment>
<evidence type="ECO:0000256" key="10">
    <source>
        <dbReference type="PROSITE-ProRule" id="PRU00958"/>
    </source>
</evidence>
<gene>
    <name evidence="12" type="ORF">PV328_002648</name>
</gene>
<dbReference type="GO" id="GO:0005634">
    <property type="term" value="C:nucleus"/>
    <property type="evidence" value="ECO:0007669"/>
    <property type="project" value="TreeGrafter"/>
</dbReference>
<protein>
    <recommendedName>
        <fullName evidence="9 10">tRNA (guanine(26)-N(2))-dimethyltransferase</fullName>
        <ecNumber evidence="7 10">2.1.1.216</ecNumber>
    </recommendedName>
</protein>
<dbReference type="GO" id="GO:0000049">
    <property type="term" value="F:tRNA binding"/>
    <property type="evidence" value="ECO:0007669"/>
    <property type="project" value="UniProtKB-UniRule"/>
</dbReference>
<dbReference type="Pfam" id="PF02005">
    <property type="entry name" value="TRM"/>
    <property type="match status" value="1"/>
</dbReference>
<keyword evidence="3 10" id="KW-0808">Transferase</keyword>
<dbReference type="EMBL" id="JAQQBS010001422">
    <property type="protein sequence ID" value="KAK0163970.1"/>
    <property type="molecule type" value="Genomic_DNA"/>
</dbReference>
<comment type="caution">
    <text evidence="12">The sequence shown here is derived from an EMBL/GenBank/DDBJ whole genome shotgun (WGS) entry which is preliminary data.</text>
</comment>
<evidence type="ECO:0000256" key="6">
    <source>
        <dbReference type="ARBA" id="ARBA00022884"/>
    </source>
</evidence>
<dbReference type="InterPro" id="IPR029063">
    <property type="entry name" value="SAM-dependent_MTases_sf"/>
</dbReference>
<dbReference type="NCBIfam" id="TIGR00308">
    <property type="entry name" value="TRM1"/>
    <property type="match status" value="1"/>
</dbReference>
<dbReference type="PROSITE" id="PS51626">
    <property type="entry name" value="SAM_MT_TRM1"/>
    <property type="match status" value="1"/>
</dbReference>
<keyword evidence="5 10" id="KW-0819">tRNA processing</keyword>
<keyword evidence="4 10" id="KW-0949">S-adenosyl-L-methionine</keyword>
<evidence type="ECO:0000256" key="4">
    <source>
        <dbReference type="ARBA" id="ARBA00022691"/>
    </source>
</evidence>
<dbReference type="FunFam" id="3.30.56.70:FF:000001">
    <property type="entry name" value="tRNA (guanine(26)-N(2))-dimethyltransferase"/>
    <property type="match status" value="1"/>
</dbReference>
<dbReference type="PANTHER" id="PTHR10631:SF3">
    <property type="entry name" value="TRNA (GUANINE(26)-N(2))-DIMETHYLTRANSFERASE"/>
    <property type="match status" value="1"/>
</dbReference>
<comment type="similarity">
    <text evidence="10">Belongs to the class I-like SAM-binding methyltransferase superfamily. Trm1 family.</text>
</comment>
<evidence type="ECO:0000256" key="8">
    <source>
        <dbReference type="ARBA" id="ARBA00051897"/>
    </source>
</evidence>
<feature type="compositionally biased region" description="Basic and acidic residues" evidence="11">
    <location>
        <begin position="513"/>
        <end position="531"/>
    </location>
</feature>
<reference evidence="12" key="2">
    <citation type="submission" date="2023-03" db="EMBL/GenBank/DDBJ databases">
        <authorList>
            <person name="Inwood S.N."/>
            <person name="Skelly J.G."/>
            <person name="Guhlin J."/>
            <person name="Harrop T.W.R."/>
            <person name="Goldson S.G."/>
            <person name="Dearden P.K."/>
        </authorList>
    </citation>
    <scope>NUCLEOTIDE SEQUENCE</scope>
    <source>
        <strain evidence="12">Irish</strain>
        <tissue evidence="12">Whole body</tissue>
    </source>
</reference>
<reference evidence="12" key="1">
    <citation type="journal article" date="2023" name="bioRxiv">
        <title>Scaffold-level genome assemblies of two parasitoid biocontrol wasps reveal the parthenogenesis mechanism and an associated novel virus.</title>
        <authorList>
            <person name="Inwood S."/>
            <person name="Skelly J."/>
            <person name="Guhlin J."/>
            <person name="Harrop T."/>
            <person name="Goldson S."/>
            <person name="Dearden P."/>
        </authorList>
    </citation>
    <scope>NUCLEOTIDE SEQUENCE</scope>
    <source>
        <strain evidence="12">Irish</strain>
        <tissue evidence="12">Whole body</tissue>
    </source>
</reference>
<dbReference type="GO" id="GO:0160104">
    <property type="term" value="F:tRNA (guanine(26)-N2)-dimethyltransferase activity"/>
    <property type="evidence" value="ECO:0007669"/>
    <property type="project" value="UniProtKB-UniRule"/>
</dbReference>
<evidence type="ECO:0000256" key="5">
    <source>
        <dbReference type="ARBA" id="ARBA00022694"/>
    </source>
</evidence>
<dbReference type="InterPro" id="IPR002905">
    <property type="entry name" value="Trm1"/>
</dbReference>
<dbReference type="Proteomes" id="UP001168990">
    <property type="component" value="Unassembled WGS sequence"/>
</dbReference>
<evidence type="ECO:0000256" key="3">
    <source>
        <dbReference type="ARBA" id="ARBA00022679"/>
    </source>
</evidence>
<feature type="region of interest" description="Disordered" evidence="11">
    <location>
        <begin position="477"/>
        <end position="541"/>
    </location>
</feature>
<evidence type="ECO:0000256" key="1">
    <source>
        <dbReference type="ARBA" id="ARBA00022555"/>
    </source>
</evidence>
<sequence length="541" mass="60723">MDKSNTPIQSLSDTIIEGKAEILVTEKNVFYNPVQEFNRDLSVAVLSLFAREKYDENVKKTNKLSDNSHKNVENSVVFPNENKNGISILEALSATGLRSIRYGKEIPYVDRIVANDISSKAVDSIKKNIEHNKMDHLITANHQDATIFMYQSRQNRFDVVDLDPYGCPSIFLDSAVQCVSNGGLLLVTATDMAVLAGNSPETCYVKYGAVSIKSKACHELALRILLQHIAAHAGRYGRYIEPLLSVSVDFYIRVFVRVFTGQIKCKKNTSKLGMVYQCIGCESMTIQPLGSVDSESYKLPSGPPVDQLCKFCRRKHHIGGPIWIGSIHNQSFVDKLIESVDNMELGTLKRIKGVLNVIHEELDIPLYYVLDRLMSIVRCDTPSMIKFRSALLNAGYKVSFSHTNKQSIKTDAPTTVIWDIVRAWEKMNPAKRERMLENSTALTILTGDSTTDVTFDLHPLANPASRKMHLSRFQLNPTANWGPGARSTTIIDPNDVSSKKRKNQNKHSKKWAMKNDEDKQITNEAPIERNDSPPLKQCKSD</sequence>
<dbReference type="FunFam" id="3.40.50.150:FF:000051">
    <property type="entry name" value="tRNA (guanine(26)-N(2))-dimethyltransferase"/>
    <property type="match status" value="1"/>
</dbReference>
<name>A0AA39F6S4_9HYME</name>
<dbReference type="Gene3D" id="3.30.56.70">
    <property type="entry name" value="N2,N2-dimethylguanosine tRNA methyltransferase, C-terminal domain"/>
    <property type="match status" value="1"/>
</dbReference>
<evidence type="ECO:0000313" key="13">
    <source>
        <dbReference type="Proteomes" id="UP001168990"/>
    </source>
</evidence>
<dbReference type="Gene3D" id="3.40.50.150">
    <property type="entry name" value="Vaccinia Virus protein VP39"/>
    <property type="match status" value="1"/>
</dbReference>
<evidence type="ECO:0000256" key="2">
    <source>
        <dbReference type="ARBA" id="ARBA00022603"/>
    </source>
</evidence>
<keyword evidence="13" id="KW-1185">Reference proteome</keyword>
<organism evidence="12 13">
    <name type="scientific">Microctonus aethiopoides</name>
    <dbReference type="NCBI Taxonomy" id="144406"/>
    <lineage>
        <taxon>Eukaryota</taxon>
        <taxon>Metazoa</taxon>
        <taxon>Ecdysozoa</taxon>
        <taxon>Arthropoda</taxon>
        <taxon>Hexapoda</taxon>
        <taxon>Insecta</taxon>
        <taxon>Pterygota</taxon>
        <taxon>Neoptera</taxon>
        <taxon>Endopterygota</taxon>
        <taxon>Hymenoptera</taxon>
        <taxon>Apocrita</taxon>
        <taxon>Ichneumonoidea</taxon>
        <taxon>Braconidae</taxon>
        <taxon>Euphorinae</taxon>
        <taxon>Microctonus</taxon>
    </lineage>
</organism>
<evidence type="ECO:0000313" key="12">
    <source>
        <dbReference type="EMBL" id="KAK0163970.1"/>
    </source>
</evidence>
<dbReference type="EC" id="2.1.1.216" evidence="7 10"/>
<keyword evidence="1 10" id="KW-0820">tRNA-binding</keyword>
<keyword evidence="6 10" id="KW-0694">RNA-binding</keyword>